<dbReference type="EMBL" id="BLLF01001022">
    <property type="protein sequence ID" value="GFH16609.1"/>
    <property type="molecule type" value="Genomic_DNA"/>
</dbReference>
<dbReference type="PANTHER" id="PTHR42886:SF29">
    <property type="entry name" value="PUMMELIG, ISOFORM A"/>
    <property type="match status" value="1"/>
</dbReference>
<evidence type="ECO:0000256" key="1">
    <source>
        <dbReference type="ARBA" id="ARBA00038097"/>
    </source>
</evidence>
<feature type="domain" description="AB hydrolase-1" evidence="2">
    <location>
        <begin position="2"/>
        <end position="247"/>
    </location>
</feature>
<proteinExistence type="inferred from homology"/>
<dbReference type="GO" id="GO:0055088">
    <property type="term" value="P:lipid homeostasis"/>
    <property type="evidence" value="ECO:0007669"/>
    <property type="project" value="TreeGrafter"/>
</dbReference>
<accession>A0A699ZBI4</accession>
<dbReference type="InterPro" id="IPR000073">
    <property type="entry name" value="AB_hydrolase_1"/>
</dbReference>
<reference evidence="3 4" key="1">
    <citation type="submission" date="2020-02" db="EMBL/GenBank/DDBJ databases">
        <title>Draft genome sequence of Haematococcus lacustris strain NIES-144.</title>
        <authorList>
            <person name="Morimoto D."/>
            <person name="Nakagawa S."/>
            <person name="Yoshida T."/>
            <person name="Sawayama S."/>
        </authorList>
    </citation>
    <scope>NUCLEOTIDE SEQUENCE [LARGE SCALE GENOMIC DNA]</scope>
    <source>
        <strain evidence="3 4">NIES-144</strain>
    </source>
</reference>
<keyword evidence="4" id="KW-1185">Reference proteome</keyword>
<dbReference type="Gene3D" id="3.40.50.1820">
    <property type="entry name" value="alpha/beta hydrolase"/>
    <property type="match status" value="1"/>
</dbReference>
<dbReference type="PRINTS" id="PR00111">
    <property type="entry name" value="ABHYDROLASE"/>
</dbReference>
<gene>
    <name evidence="3" type="ORF">HaLaN_13058</name>
</gene>
<dbReference type="GO" id="GO:0042171">
    <property type="term" value="F:lysophosphatidic acid acyltransferase activity"/>
    <property type="evidence" value="ECO:0007669"/>
    <property type="project" value="TreeGrafter"/>
</dbReference>
<comment type="similarity">
    <text evidence="1">Belongs to the peptidase S33 family. ABHD4/ABHD5 subfamily.</text>
</comment>
<evidence type="ECO:0000313" key="3">
    <source>
        <dbReference type="EMBL" id="GFH16609.1"/>
    </source>
</evidence>
<protein>
    <submittedName>
        <fullName evidence="3">AB hydrolase-1 domain-containing protein</fullName>
    </submittedName>
</protein>
<name>A0A699ZBI4_HAELA</name>
<dbReference type="Pfam" id="PF00561">
    <property type="entry name" value="Abhydrolase_1"/>
    <property type="match status" value="1"/>
</dbReference>
<dbReference type="GO" id="GO:0004623">
    <property type="term" value="F:phospholipase A2 activity"/>
    <property type="evidence" value="ECO:0007669"/>
    <property type="project" value="TreeGrafter"/>
</dbReference>
<sequence length="256" mass="28568">MPGYGAGTGFFFKNLEGLSSTFRLYAVDWLGTALSGRPDYQAKSREQSESFFLDSLKKWKQQVGLGAEPVILVGHSLGGYLAACYALAHPEDVKHLVLVCPAGVPQAPEDWQRNVLGSSSGWRSQAFRAAMWAWEAGMTPHALVRTLGPWGPGLCEKYVVNRFSHHGDTMSSTEINWFKQYFYHSVAAPGSGEYALRHLLAPGAWAHEPLTNRLQELKVPVTFIYGKEDWMRPQHAVELVEKLKQQRQPRVSVLPA</sequence>
<comment type="caution">
    <text evidence="3">The sequence shown here is derived from an EMBL/GenBank/DDBJ whole genome shotgun (WGS) entry which is preliminary data.</text>
</comment>
<dbReference type="InterPro" id="IPR029058">
    <property type="entry name" value="AB_hydrolase_fold"/>
</dbReference>
<dbReference type="AlphaFoldDB" id="A0A699ZBI4"/>
<keyword evidence="3" id="KW-0378">Hydrolase</keyword>
<dbReference type="SUPFAM" id="SSF53474">
    <property type="entry name" value="alpha/beta-Hydrolases"/>
    <property type="match status" value="1"/>
</dbReference>
<evidence type="ECO:0000313" key="4">
    <source>
        <dbReference type="Proteomes" id="UP000485058"/>
    </source>
</evidence>
<dbReference type="Proteomes" id="UP000485058">
    <property type="component" value="Unassembled WGS sequence"/>
</dbReference>
<dbReference type="PANTHER" id="PTHR42886">
    <property type="entry name" value="RE40534P-RELATED"/>
    <property type="match status" value="1"/>
</dbReference>
<evidence type="ECO:0000259" key="2">
    <source>
        <dbReference type="Pfam" id="PF00561"/>
    </source>
</evidence>
<dbReference type="GO" id="GO:0006654">
    <property type="term" value="P:phosphatidic acid biosynthetic process"/>
    <property type="evidence" value="ECO:0007669"/>
    <property type="project" value="TreeGrafter"/>
</dbReference>
<organism evidence="3 4">
    <name type="scientific">Haematococcus lacustris</name>
    <name type="common">Green alga</name>
    <name type="synonym">Haematococcus pluvialis</name>
    <dbReference type="NCBI Taxonomy" id="44745"/>
    <lineage>
        <taxon>Eukaryota</taxon>
        <taxon>Viridiplantae</taxon>
        <taxon>Chlorophyta</taxon>
        <taxon>core chlorophytes</taxon>
        <taxon>Chlorophyceae</taxon>
        <taxon>CS clade</taxon>
        <taxon>Chlamydomonadales</taxon>
        <taxon>Haematococcaceae</taxon>
        <taxon>Haematococcus</taxon>
    </lineage>
</organism>